<protein>
    <submittedName>
        <fullName evidence="1">Uncharacterized protein</fullName>
    </submittedName>
</protein>
<dbReference type="EMBL" id="JALBCA010000178">
    <property type="protein sequence ID" value="KAI2381764.1"/>
    <property type="molecule type" value="Genomic_DNA"/>
</dbReference>
<accession>A0ACB8UMJ1</accession>
<gene>
    <name evidence="1" type="ORF">LOY88_006611</name>
</gene>
<sequence>MKTPRLKSKGASTRSRAARRDTSPGVDIDNSLSSLPRAERTSTTTHSVLGARHDSSVSKKKQKRQTRAQRLRQEKGLERAEVVMDKTEKKVAKSLKKGKVVKARRAAWDDLNKPGSKSYKVLQAQTADSMDTEQNDGQADPAKKTASSVRQMPPTEPMQQEKFDFELDGEIS</sequence>
<organism evidence="1">
    <name type="scientific">Ophidiomyces ophidiicola</name>
    <dbReference type="NCBI Taxonomy" id="1387563"/>
    <lineage>
        <taxon>Eukaryota</taxon>
        <taxon>Fungi</taxon>
        <taxon>Dikarya</taxon>
        <taxon>Ascomycota</taxon>
        <taxon>Pezizomycotina</taxon>
        <taxon>Eurotiomycetes</taxon>
        <taxon>Eurotiomycetidae</taxon>
        <taxon>Onygenales</taxon>
        <taxon>Onygenaceae</taxon>
        <taxon>Ophidiomyces</taxon>
    </lineage>
</organism>
<reference evidence="1" key="1">
    <citation type="journal article" date="2022" name="bioRxiv">
        <title>Population genetic analysis of Ophidiomyces ophidiicola, the causative agent of snake fungal disease, indicates recent introductions to the USA.</title>
        <authorList>
            <person name="Ladner J.T."/>
            <person name="Palmer J.M."/>
            <person name="Ettinger C.L."/>
            <person name="Stajich J.E."/>
            <person name="Farrell T.M."/>
            <person name="Glorioso B.M."/>
            <person name="Lawson B."/>
            <person name="Price S.J."/>
            <person name="Stengle A.G."/>
            <person name="Grear D.A."/>
            <person name="Lorch J.M."/>
        </authorList>
    </citation>
    <scope>NUCLEOTIDE SEQUENCE</scope>
    <source>
        <strain evidence="1">NWHC 24266-5</strain>
    </source>
</reference>
<comment type="caution">
    <text evidence="1">The sequence shown here is derived from an EMBL/GenBank/DDBJ whole genome shotgun (WGS) entry which is preliminary data.</text>
</comment>
<evidence type="ECO:0000313" key="1">
    <source>
        <dbReference type="EMBL" id="KAI2381764.1"/>
    </source>
</evidence>
<name>A0ACB8UMJ1_9EURO</name>
<proteinExistence type="predicted"/>